<keyword evidence="2" id="KW-1185">Reference proteome</keyword>
<organism evidence="1 2">
    <name type="scientific">Trichuris suis</name>
    <name type="common">pig whipworm</name>
    <dbReference type="NCBI Taxonomy" id="68888"/>
    <lineage>
        <taxon>Eukaryota</taxon>
        <taxon>Metazoa</taxon>
        <taxon>Ecdysozoa</taxon>
        <taxon>Nematoda</taxon>
        <taxon>Enoplea</taxon>
        <taxon>Dorylaimia</taxon>
        <taxon>Trichinellida</taxon>
        <taxon>Trichuridae</taxon>
        <taxon>Trichuris</taxon>
    </lineage>
</organism>
<protein>
    <submittedName>
        <fullName evidence="1">Uncharacterized protein</fullName>
    </submittedName>
</protein>
<dbReference type="Proteomes" id="UP000030764">
    <property type="component" value="Unassembled WGS sequence"/>
</dbReference>
<gene>
    <name evidence="1" type="ORF">M513_11555</name>
</gene>
<evidence type="ECO:0000313" key="2">
    <source>
        <dbReference type="Proteomes" id="UP000030764"/>
    </source>
</evidence>
<evidence type="ECO:0000313" key="1">
    <source>
        <dbReference type="EMBL" id="KFD47554.1"/>
    </source>
</evidence>
<reference evidence="1 2" key="1">
    <citation type="journal article" date="2014" name="Nat. Genet.">
        <title>Genome and transcriptome of the porcine whipworm Trichuris suis.</title>
        <authorList>
            <person name="Jex A.R."/>
            <person name="Nejsum P."/>
            <person name="Schwarz E.M."/>
            <person name="Hu L."/>
            <person name="Young N.D."/>
            <person name="Hall R.S."/>
            <person name="Korhonen P.K."/>
            <person name="Liao S."/>
            <person name="Thamsborg S."/>
            <person name="Xia J."/>
            <person name="Xu P."/>
            <person name="Wang S."/>
            <person name="Scheerlinck J.P."/>
            <person name="Hofmann A."/>
            <person name="Sternberg P.W."/>
            <person name="Wang J."/>
            <person name="Gasser R.B."/>
        </authorList>
    </citation>
    <scope>NUCLEOTIDE SEQUENCE [LARGE SCALE GENOMIC DNA]</scope>
    <source>
        <strain evidence="1">DCEP-RM93M</strain>
    </source>
</reference>
<proteinExistence type="predicted"/>
<name>A0A085LRF8_9BILA</name>
<sequence>MCSPDVPCTGWSVVARLHYGEDLSDYVGFSVAVFDLDLDALAKATSILVFVGVGSYVAYRVLLGTLNTVDLLQAFLFYVETQWYSSKKSDTSEYEVNGNSVHSSSGEAQPTVVKVISSNCSSVEALAEGKSGANLNCDLTVAARPERNGSSNVAQSLTLSCHSSPLHSRHFRSCSRNSSVSFLNDSSGSCLSSTPFLWDYEWAAFADHPPSIAKRRSTSSGLSPRKRALLSSNGLCSYSDFSSDHSQVYSRDPSEWSEIVESKLVGESTIAQFDQLQGDIVELRSEMETFKSDCDRYMVDRQTTLSNLKSLYWSVPPASSDSGSSLPDVECPSPSSSSTNMIMMASCDSVCTCRPSSSSVLCPSCGTQIPTSRCRGCSADVAMPSAIQDSYHSFISTDLVPSVCSTSGGDVAAMGASFIDSCISSFDDNCLASLSCSSSAAVGRLPKVKSLDVEHASRLPPANWILVDLNDFLCKHTADSLKLSHVTCQLIHKRAMQQVFVPFASQLNIVQAILYHMCLARRRPLADAFTNSIKGFMNWFAQCDLPEGVMTASCMQSLAATESWLGQMEHEEVESGVRNFEANLSLYETALKVLIACNVLIRHSSIVSEEEPDSSHGVLCDQSETISIFVNTLQKSAEDFSYTEIASLAKILNVTVEVFELYADLPRLLVRYPNAQSADGGHEDDYSRCLPLLSVVPCNYFPVLRNSLI</sequence>
<dbReference type="AlphaFoldDB" id="A0A085LRF8"/>
<accession>A0A085LRF8</accession>
<dbReference type="EMBL" id="KL363322">
    <property type="protein sequence ID" value="KFD47554.1"/>
    <property type="molecule type" value="Genomic_DNA"/>
</dbReference>